<dbReference type="Pfam" id="PF13215">
    <property type="entry name" value="DUF4023"/>
    <property type="match status" value="1"/>
</dbReference>
<evidence type="ECO:0000313" key="3">
    <source>
        <dbReference type="Proteomes" id="UP000256304"/>
    </source>
</evidence>
<name>A0A3D9SBP7_9BACL</name>
<organism evidence="2 3">
    <name type="scientific">Paenibacillus taihuensis</name>
    <dbReference type="NCBI Taxonomy" id="1156355"/>
    <lineage>
        <taxon>Bacteria</taxon>
        <taxon>Bacillati</taxon>
        <taxon>Bacillota</taxon>
        <taxon>Bacilli</taxon>
        <taxon>Bacillales</taxon>
        <taxon>Paenibacillaceae</taxon>
        <taxon>Paenibacillus</taxon>
    </lineage>
</organism>
<dbReference type="RefSeq" id="WP_116188079.1">
    <property type="nucleotide sequence ID" value="NZ_QTTN01000005.1"/>
</dbReference>
<reference evidence="2 3" key="1">
    <citation type="submission" date="2018-08" db="EMBL/GenBank/DDBJ databases">
        <title>Genomic Encyclopedia of Type Strains, Phase III (KMG-III): the genomes of soil and plant-associated and newly described type strains.</title>
        <authorList>
            <person name="Whitman W."/>
        </authorList>
    </citation>
    <scope>NUCLEOTIDE SEQUENCE [LARGE SCALE GENOMIC DNA]</scope>
    <source>
        <strain evidence="2 3">CGMCC 1.10966</strain>
    </source>
</reference>
<dbReference type="AlphaFoldDB" id="A0A3D9SBP7"/>
<sequence length="40" mass="4552">MDQTSDFVNKLNDTQNKAEHNKKGKNPAKQLANKQHSTNK</sequence>
<dbReference type="InterPro" id="IPR025097">
    <property type="entry name" value="DUF4023"/>
</dbReference>
<evidence type="ECO:0000256" key="1">
    <source>
        <dbReference type="SAM" id="MobiDB-lite"/>
    </source>
</evidence>
<dbReference type="EMBL" id="QTTN01000005">
    <property type="protein sequence ID" value="REE91311.1"/>
    <property type="molecule type" value="Genomic_DNA"/>
</dbReference>
<accession>A0A3D9SBP7</accession>
<evidence type="ECO:0000313" key="2">
    <source>
        <dbReference type="EMBL" id="REE91311.1"/>
    </source>
</evidence>
<feature type="compositionally biased region" description="Polar residues" evidence="1">
    <location>
        <begin position="1"/>
        <end position="15"/>
    </location>
</feature>
<comment type="caution">
    <text evidence="2">The sequence shown here is derived from an EMBL/GenBank/DDBJ whole genome shotgun (WGS) entry which is preliminary data.</text>
</comment>
<feature type="region of interest" description="Disordered" evidence="1">
    <location>
        <begin position="1"/>
        <end position="40"/>
    </location>
</feature>
<dbReference type="Proteomes" id="UP000256304">
    <property type="component" value="Unassembled WGS sequence"/>
</dbReference>
<dbReference type="OrthoDB" id="2631586at2"/>
<proteinExistence type="predicted"/>
<keyword evidence="3" id="KW-1185">Reference proteome</keyword>
<gene>
    <name evidence="2" type="ORF">A8990_10515</name>
</gene>
<protein>
    <submittedName>
        <fullName evidence="2">Uncharacterized protein DUF4023</fullName>
    </submittedName>
</protein>